<accession>A0AAN7QX25</accession>
<keyword evidence="5 8" id="KW-0238">DNA-binding</keyword>
<dbReference type="GO" id="GO:0008270">
    <property type="term" value="F:zinc ion binding"/>
    <property type="evidence" value="ECO:0007669"/>
    <property type="project" value="UniProtKB-KW"/>
</dbReference>
<evidence type="ECO:0000256" key="3">
    <source>
        <dbReference type="ARBA" id="ARBA00022833"/>
    </source>
</evidence>
<evidence type="ECO:0000313" key="13">
    <source>
        <dbReference type="Proteomes" id="UP001345219"/>
    </source>
</evidence>
<dbReference type="GO" id="GO:0005634">
    <property type="term" value="C:nucleus"/>
    <property type="evidence" value="ECO:0007669"/>
    <property type="project" value="UniProtKB-SubCell"/>
</dbReference>
<evidence type="ECO:0000256" key="10">
    <source>
        <dbReference type="SAM" id="MobiDB-lite"/>
    </source>
</evidence>
<proteinExistence type="predicted"/>
<dbReference type="Pfam" id="PF02701">
    <property type="entry name" value="Zn_ribbon_Dof"/>
    <property type="match status" value="1"/>
</dbReference>
<feature type="domain" description="Dof-type" evidence="11">
    <location>
        <begin position="33"/>
        <end position="87"/>
    </location>
</feature>
<comment type="subcellular location">
    <subcellularLocation>
        <location evidence="8 9">Nucleus</location>
    </subcellularLocation>
</comment>
<sequence length="228" mass="23571">MPSQYADRQKYPKQHGQAPPGANAPPPEQQEQLPCPRCDSTNTKFCYYNNYNFSQPRHFCKSCRRYWTRGGTLRDIPVGGGTRKNSKRSRASAAASSPAPAPAPQPLEGSSAFHCSVHNSGAAAAEFLDPACGSFTSLLTTQGPAASFLALGGLGLGLGLEDMAFGLDRGAAWSFPGVGDGGSTAPEGGHVGGAFGMGGTWQLDGGAEGGGDCFSWPDLAISTRGNGV</sequence>
<dbReference type="GO" id="GO:0003700">
    <property type="term" value="F:DNA-binding transcription factor activity"/>
    <property type="evidence" value="ECO:0007669"/>
    <property type="project" value="UniProtKB-UniRule"/>
</dbReference>
<comment type="caution">
    <text evidence="12">The sequence shown here is derived from an EMBL/GenBank/DDBJ whole genome shotgun (WGS) entry which is preliminary data.</text>
</comment>
<reference evidence="12 13" key="1">
    <citation type="journal article" date="2023" name="Hortic Res">
        <title>Pangenome of water caltrop reveals structural variations and asymmetric subgenome divergence after allopolyploidization.</title>
        <authorList>
            <person name="Zhang X."/>
            <person name="Chen Y."/>
            <person name="Wang L."/>
            <person name="Yuan Y."/>
            <person name="Fang M."/>
            <person name="Shi L."/>
            <person name="Lu R."/>
            <person name="Comes H.P."/>
            <person name="Ma Y."/>
            <person name="Chen Y."/>
            <person name="Huang G."/>
            <person name="Zhou Y."/>
            <person name="Zheng Z."/>
            <person name="Qiu Y."/>
        </authorList>
    </citation>
    <scope>NUCLEOTIDE SEQUENCE [LARGE SCALE GENOMIC DNA]</scope>
    <source>
        <tissue evidence="12">Roots</tissue>
    </source>
</reference>
<dbReference type="GO" id="GO:0003677">
    <property type="term" value="F:DNA binding"/>
    <property type="evidence" value="ECO:0007669"/>
    <property type="project" value="UniProtKB-UniRule"/>
</dbReference>
<keyword evidence="6 9" id="KW-0804">Transcription</keyword>
<feature type="region of interest" description="Disordered" evidence="10">
    <location>
        <begin position="1"/>
        <end position="34"/>
    </location>
</feature>
<dbReference type="PANTHER" id="PTHR31992">
    <property type="entry name" value="DOF ZINC FINGER PROTEIN DOF1.4-RELATED"/>
    <property type="match status" value="1"/>
</dbReference>
<dbReference type="EMBL" id="JAXIOK010000002">
    <property type="protein sequence ID" value="KAK4778293.1"/>
    <property type="molecule type" value="Genomic_DNA"/>
</dbReference>
<evidence type="ECO:0000256" key="8">
    <source>
        <dbReference type="PROSITE-ProRule" id="PRU00071"/>
    </source>
</evidence>
<dbReference type="InterPro" id="IPR003851">
    <property type="entry name" value="Znf_Dof"/>
</dbReference>
<dbReference type="Proteomes" id="UP001345219">
    <property type="component" value="Chromosome 14"/>
</dbReference>
<keyword evidence="7 8" id="KW-0539">Nucleus</keyword>
<evidence type="ECO:0000256" key="9">
    <source>
        <dbReference type="RuleBase" id="RU369094"/>
    </source>
</evidence>
<keyword evidence="3 9" id="KW-0862">Zinc</keyword>
<keyword evidence="4 9" id="KW-0805">Transcription regulation</keyword>
<dbReference type="InterPro" id="IPR045174">
    <property type="entry name" value="Dof"/>
</dbReference>
<evidence type="ECO:0000256" key="2">
    <source>
        <dbReference type="ARBA" id="ARBA00022771"/>
    </source>
</evidence>
<evidence type="ECO:0000256" key="6">
    <source>
        <dbReference type="ARBA" id="ARBA00023163"/>
    </source>
</evidence>
<evidence type="ECO:0000256" key="7">
    <source>
        <dbReference type="ARBA" id="ARBA00023242"/>
    </source>
</evidence>
<dbReference type="PANTHER" id="PTHR31992:SF12">
    <property type="entry name" value="DOF ZINC FINGER PROTEIN DOF3.4"/>
    <property type="match status" value="1"/>
</dbReference>
<feature type="region of interest" description="Disordered" evidence="10">
    <location>
        <begin position="74"/>
        <end position="107"/>
    </location>
</feature>
<organism evidence="12 13">
    <name type="scientific">Trapa incisa</name>
    <dbReference type="NCBI Taxonomy" id="236973"/>
    <lineage>
        <taxon>Eukaryota</taxon>
        <taxon>Viridiplantae</taxon>
        <taxon>Streptophyta</taxon>
        <taxon>Embryophyta</taxon>
        <taxon>Tracheophyta</taxon>
        <taxon>Spermatophyta</taxon>
        <taxon>Magnoliopsida</taxon>
        <taxon>eudicotyledons</taxon>
        <taxon>Gunneridae</taxon>
        <taxon>Pentapetalae</taxon>
        <taxon>rosids</taxon>
        <taxon>malvids</taxon>
        <taxon>Myrtales</taxon>
        <taxon>Lythraceae</taxon>
        <taxon>Trapa</taxon>
    </lineage>
</organism>
<name>A0AAN7QX25_9MYRT</name>
<keyword evidence="1 9" id="KW-0479">Metal-binding</keyword>
<dbReference type="PROSITE" id="PS50884">
    <property type="entry name" value="ZF_DOF_2"/>
    <property type="match status" value="1"/>
</dbReference>
<evidence type="ECO:0000256" key="1">
    <source>
        <dbReference type="ARBA" id="ARBA00022723"/>
    </source>
</evidence>
<keyword evidence="13" id="KW-1185">Reference proteome</keyword>
<comment type="function">
    <text evidence="9">Transcription factor that binds specifically to a 5'-AA[AG]G-3' consensus core sequence.</text>
</comment>
<dbReference type="AlphaFoldDB" id="A0AAN7QX25"/>
<evidence type="ECO:0000259" key="11">
    <source>
        <dbReference type="PROSITE" id="PS50884"/>
    </source>
</evidence>
<protein>
    <recommendedName>
        <fullName evidence="9">Dof zinc finger protein</fullName>
    </recommendedName>
</protein>
<evidence type="ECO:0000256" key="4">
    <source>
        <dbReference type="ARBA" id="ARBA00023015"/>
    </source>
</evidence>
<evidence type="ECO:0000256" key="5">
    <source>
        <dbReference type="ARBA" id="ARBA00023125"/>
    </source>
</evidence>
<dbReference type="PROSITE" id="PS01361">
    <property type="entry name" value="ZF_DOF_1"/>
    <property type="match status" value="1"/>
</dbReference>
<keyword evidence="2 8" id="KW-0863">Zinc-finger</keyword>
<evidence type="ECO:0000313" key="12">
    <source>
        <dbReference type="EMBL" id="KAK4778293.1"/>
    </source>
</evidence>
<gene>
    <name evidence="12" type="ORF">SAY87_018480</name>
</gene>